<dbReference type="GO" id="GO:0016740">
    <property type="term" value="F:transferase activity"/>
    <property type="evidence" value="ECO:0007669"/>
    <property type="project" value="UniProtKB-KW"/>
</dbReference>
<evidence type="ECO:0000313" key="2">
    <source>
        <dbReference type="EMBL" id="KNH00592.1"/>
    </source>
</evidence>
<dbReference type="Proteomes" id="UP000037446">
    <property type="component" value="Unassembled WGS sequence"/>
</dbReference>
<keyword evidence="1" id="KW-1133">Transmembrane helix</keyword>
<keyword evidence="1" id="KW-0812">Transmembrane</keyword>
<sequence>MPIACHMDFSAATYQFAGSLIAILALAGLAYWLKLGPPPQLADEEDARTAADEAVSGFAPVAIGLDRDGRGAILRDAGGRVLLLRPHGGHFAGRILTPQARASSDGEALVIDTAEKRFGAARLVLDDPRAWVRAVEAIQE</sequence>
<dbReference type="EMBL" id="JYNE01000028">
    <property type="protein sequence ID" value="KNH00592.1"/>
    <property type="molecule type" value="Genomic_DNA"/>
</dbReference>
<feature type="transmembrane region" description="Helical" evidence="1">
    <location>
        <begin position="12"/>
        <end position="33"/>
    </location>
</feature>
<proteinExistence type="predicted"/>
<keyword evidence="2" id="KW-0808">Transferase</keyword>
<organism evidence="2 3">
    <name type="scientific">Qipengyuania citrea LAMA 915</name>
    <dbReference type="NCBI Taxonomy" id="1306953"/>
    <lineage>
        <taxon>Bacteria</taxon>
        <taxon>Pseudomonadati</taxon>
        <taxon>Pseudomonadota</taxon>
        <taxon>Alphaproteobacteria</taxon>
        <taxon>Sphingomonadales</taxon>
        <taxon>Erythrobacteraceae</taxon>
        <taxon>Qipengyuania</taxon>
    </lineage>
</organism>
<accession>A0A0L1K9S3</accession>
<gene>
    <name evidence="2" type="ORF">J121_1202</name>
</gene>
<keyword evidence="1" id="KW-0472">Membrane</keyword>
<protein>
    <submittedName>
        <fullName evidence="2">Ornithine carbamoyltransferase</fullName>
    </submittedName>
</protein>
<evidence type="ECO:0000256" key="1">
    <source>
        <dbReference type="SAM" id="Phobius"/>
    </source>
</evidence>
<name>A0A0L1K9S3_9SPHN</name>
<reference evidence="3" key="1">
    <citation type="submission" date="2015-02" db="EMBL/GenBank/DDBJ databases">
        <authorList>
            <person name="Lima A.O."/>
            <person name="Cabral A."/>
            <person name="Porto L.M."/>
            <person name="Silva M.A."/>
        </authorList>
    </citation>
    <scope>NUCLEOTIDE SEQUENCE [LARGE SCALE GENOMIC DNA]</scope>
    <source>
        <strain evidence="3">LAMA 915</strain>
    </source>
</reference>
<evidence type="ECO:0000313" key="3">
    <source>
        <dbReference type="Proteomes" id="UP000037446"/>
    </source>
</evidence>
<comment type="caution">
    <text evidence="2">The sequence shown here is derived from an EMBL/GenBank/DDBJ whole genome shotgun (WGS) entry which is preliminary data.</text>
</comment>
<dbReference type="AlphaFoldDB" id="A0A0L1K9S3"/>
<dbReference type="PATRIC" id="fig|1306953.7.peg.1235"/>